<reference evidence="2" key="1">
    <citation type="submission" date="2014-10" db="EMBL/GenBank/DDBJ databases">
        <authorList>
            <person name="King R."/>
        </authorList>
    </citation>
    <scope>NUCLEOTIDE SEQUENCE [LARGE SCALE GENOMIC DNA]</scope>
    <source>
        <strain evidence="2">A3/5</strain>
    </source>
</reference>
<dbReference type="OrthoDB" id="4358152at2759"/>
<protein>
    <recommendedName>
        <fullName evidence="3">F-box domain-containing protein</fullName>
    </recommendedName>
</protein>
<evidence type="ECO:0000313" key="1">
    <source>
        <dbReference type="EMBL" id="CEI70318.1"/>
    </source>
</evidence>
<accession>A0A2L2TJP6</accession>
<evidence type="ECO:0008006" key="3">
    <source>
        <dbReference type="Google" id="ProtNLM"/>
    </source>
</evidence>
<dbReference type="KEGG" id="fvn:FVRRES_10395"/>
<dbReference type="STRING" id="56646.A0A2L2TJP6"/>
<organism evidence="1 2">
    <name type="scientific">Fusarium venenatum</name>
    <dbReference type="NCBI Taxonomy" id="56646"/>
    <lineage>
        <taxon>Eukaryota</taxon>
        <taxon>Fungi</taxon>
        <taxon>Dikarya</taxon>
        <taxon>Ascomycota</taxon>
        <taxon>Pezizomycotina</taxon>
        <taxon>Sordariomycetes</taxon>
        <taxon>Hypocreomycetidae</taxon>
        <taxon>Hypocreales</taxon>
        <taxon>Nectriaceae</taxon>
        <taxon>Fusarium</taxon>
    </lineage>
</organism>
<dbReference type="RefSeq" id="XP_025594032.1">
    <property type="nucleotide sequence ID" value="XM_025725432.1"/>
</dbReference>
<dbReference type="Proteomes" id="UP000245910">
    <property type="component" value="Chromosome III"/>
</dbReference>
<dbReference type="GeneID" id="37262033"/>
<sequence length="191" mass="21446">MSLTMHDTTIHEGPVSLEQMPIEVLEFILSNVPSIDTLWNLLRASPRCWRILATGYASITEAVLSGPNSTTPLFFRELIRVVALVRMHKFPFANLEDFRGNFLYRIAHPDNCYWYHYASEAHIIFGPNSLPDSPDAITSVVATGYHISALEQSLLASCLQRLERANLSCSLPAHGMGQPTYIEEMRAVRAL</sequence>
<keyword evidence="2" id="KW-1185">Reference proteome</keyword>
<evidence type="ECO:0000313" key="2">
    <source>
        <dbReference type="Proteomes" id="UP000245910"/>
    </source>
</evidence>
<dbReference type="EMBL" id="LN649231">
    <property type="protein sequence ID" value="CEI70318.1"/>
    <property type="molecule type" value="Genomic_DNA"/>
</dbReference>
<name>A0A2L2TJP6_9HYPO</name>
<proteinExistence type="predicted"/>
<dbReference type="AlphaFoldDB" id="A0A2L2TJP6"/>